<organism evidence="5 6">
    <name type="scientific">Rhizobium leguminosarum</name>
    <dbReference type="NCBI Taxonomy" id="384"/>
    <lineage>
        <taxon>Bacteria</taxon>
        <taxon>Pseudomonadati</taxon>
        <taxon>Pseudomonadota</taxon>
        <taxon>Alphaproteobacteria</taxon>
        <taxon>Hyphomicrobiales</taxon>
        <taxon>Rhizobiaceae</taxon>
        <taxon>Rhizobium/Agrobacterium group</taxon>
        <taxon>Rhizobium</taxon>
    </lineage>
</organism>
<dbReference type="InterPro" id="IPR036390">
    <property type="entry name" value="WH_DNA-bd_sf"/>
</dbReference>
<evidence type="ECO:0000256" key="1">
    <source>
        <dbReference type="ARBA" id="ARBA00023015"/>
    </source>
</evidence>
<comment type="caution">
    <text evidence="5">The sequence shown here is derived from an EMBL/GenBank/DDBJ whole genome shotgun (WGS) entry which is preliminary data.</text>
</comment>
<accession>A0A7K3VRD5</accession>
<evidence type="ECO:0000313" key="6">
    <source>
        <dbReference type="Proteomes" id="UP000471705"/>
    </source>
</evidence>
<dbReference type="RefSeq" id="WP_164049737.1">
    <property type="nucleotide sequence ID" value="NZ_JBGEXK010000001.1"/>
</dbReference>
<dbReference type="Pfam" id="PF12840">
    <property type="entry name" value="HTH_20"/>
    <property type="match status" value="1"/>
</dbReference>
<keyword evidence="1" id="KW-0805">Transcription regulation</keyword>
<keyword evidence="3" id="KW-0804">Transcription</keyword>
<proteinExistence type="predicted"/>
<dbReference type="GO" id="GO:0003677">
    <property type="term" value="F:DNA binding"/>
    <property type="evidence" value="ECO:0007669"/>
    <property type="project" value="UniProtKB-KW"/>
</dbReference>
<evidence type="ECO:0000259" key="4">
    <source>
        <dbReference type="SMART" id="SM00418"/>
    </source>
</evidence>
<evidence type="ECO:0000256" key="3">
    <source>
        <dbReference type="ARBA" id="ARBA00023163"/>
    </source>
</evidence>
<name>A0A7K3VRD5_RHILE</name>
<feature type="domain" description="HTH arsR-type" evidence="4">
    <location>
        <begin position="26"/>
        <end position="111"/>
    </location>
</feature>
<dbReference type="EMBL" id="WUFV01000032">
    <property type="protein sequence ID" value="NEK19713.1"/>
    <property type="molecule type" value="Genomic_DNA"/>
</dbReference>
<dbReference type="PANTHER" id="PTHR33154">
    <property type="entry name" value="TRANSCRIPTIONAL REGULATOR, ARSR FAMILY"/>
    <property type="match status" value="1"/>
</dbReference>
<protein>
    <submittedName>
        <fullName evidence="5">Helix-turn-helix domain-containing protein</fullName>
    </submittedName>
</protein>
<dbReference type="InterPro" id="IPR051081">
    <property type="entry name" value="HTH_MetalResp_TranReg"/>
</dbReference>
<dbReference type="InterPro" id="IPR011991">
    <property type="entry name" value="ArsR-like_HTH"/>
</dbReference>
<evidence type="ECO:0000256" key="2">
    <source>
        <dbReference type="ARBA" id="ARBA00023125"/>
    </source>
</evidence>
<dbReference type="InterPro" id="IPR001845">
    <property type="entry name" value="HTH_ArsR_DNA-bd_dom"/>
</dbReference>
<dbReference type="SUPFAM" id="SSF46785">
    <property type="entry name" value="Winged helix' DNA-binding domain"/>
    <property type="match status" value="1"/>
</dbReference>
<keyword evidence="2" id="KW-0238">DNA-binding</keyword>
<dbReference type="AlphaFoldDB" id="A0A7K3VRD5"/>
<reference evidence="5 6" key="1">
    <citation type="submission" date="2019-12" db="EMBL/GenBank/DDBJ databases">
        <title>Rhizobium genotypes associated with high levels of biological nitrogen fixation by grain legumes in a temperate-maritime cropping system.</title>
        <authorList>
            <person name="Maluk M."/>
            <person name="Francesc Ferrando Molina F."/>
            <person name="Lopez Del Egido L."/>
            <person name="Lafos M."/>
            <person name="Langarica-Fuentes A."/>
            <person name="Gebre Yohannes G."/>
            <person name="Young M.W."/>
            <person name="Martin P."/>
            <person name="Gantlett R."/>
            <person name="Kenicer G."/>
            <person name="Hawes C."/>
            <person name="Begg G.S."/>
            <person name="Quilliam R.S."/>
            <person name="Squire G.R."/>
            <person name="Poole P.S."/>
            <person name="Young P.W."/>
            <person name="Iannetta P.M."/>
            <person name="James E.K."/>
        </authorList>
    </citation>
    <scope>NUCLEOTIDE SEQUENCE [LARGE SCALE GENOMIC DNA]</scope>
    <source>
        <strain evidence="5 6">JHI54</strain>
    </source>
</reference>
<dbReference type="PANTHER" id="PTHR33154:SF15">
    <property type="entry name" value="REGULATORY PROTEIN ARSR"/>
    <property type="match status" value="1"/>
</dbReference>
<dbReference type="GO" id="GO:0003700">
    <property type="term" value="F:DNA-binding transcription factor activity"/>
    <property type="evidence" value="ECO:0007669"/>
    <property type="project" value="InterPro"/>
</dbReference>
<dbReference type="CDD" id="cd00090">
    <property type="entry name" value="HTH_ARSR"/>
    <property type="match status" value="1"/>
</dbReference>
<gene>
    <name evidence="5" type="ORF">GR257_33650</name>
</gene>
<dbReference type="InterPro" id="IPR036388">
    <property type="entry name" value="WH-like_DNA-bd_sf"/>
</dbReference>
<evidence type="ECO:0000313" key="5">
    <source>
        <dbReference type="EMBL" id="NEK19713.1"/>
    </source>
</evidence>
<dbReference type="Gene3D" id="1.10.10.10">
    <property type="entry name" value="Winged helix-like DNA-binding domain superfamily/Winged helix DNA-binding domain"/>
    <property type="match status" value="1"/>
</dbReference>
<dbReference type="SMART" id="SM00418">
    <property type="entry name" value="HTH_ARSR"/>
    <property type="match status" value="1"/>
</dbReference>
<dbReference type="Proteomes" id="UP000471705">
    <property type="component" value="Unassembled WGS sequence"/>
</dbReference>
<sequence length="216" mass="23614">MKNPRPQPAHSVTAPRTLSRVVPDPTALKALTHPVRLSMLGMLRIDGPATATQLAARLGLNSGATSYHLRQLAQYGFIEEAPHASRRDRWWRASHELTSVPPSEAEGEALDLDIAFNQAALSLQVGQMQQALEEYAKLPAEWRKATAADDIIIPMTAAQAEALTKRLSDIILEAMRAAPPLGEAASQESGMVPFYVMLHAFPYPGRVPHREGEDKP</sequence>